<evidence type="ECO:0000313" key="9">
    <source>
        <dbReference type="Proteomes" id="UP000093100"/>
    </source>
</evidence>
<feature type="non-terminal residue" evidence="8">
    <location>
        <position position="309"/>
    </location>
</feature>
<dbReference type="CDD" id="cd12913">
    <property type="entry name" value="PDC1_MCP_like"/>
    <property type="match status" value="1"/>
</dbReference>
<sequence>MKKSIATKVSGGVSLLFIVLLAILSYINYSDSKANTTELLVNERTKVVQSAESLLKTQLGDDINAIYNLSKLLGTNNYSNDEVGTILKAIETSSSFDLIFVGYENDGMMIRSNGNSHLPTNKYDPRKRSWYEKAVKENKTIISDPYVSVTTQKLSITVAAPIYSNNKLIGVVGADTAIDALSKEFIEIGNAEGAYALLIDKNAKVIMSPTSEYIGKTLNSSKEIIQKIQNKDFDQYGRISYTHENGSKKLSKCIDSSINDWIICSAIDVEFFKKKTDAIFYKHIILSIIFVIFTLITVLLLAKRLLKPT</sequence>
<dbReference type="EMBL" id="LFLK01000028">
    <property type="protein sequence ID" value="OCR89964.1"/>
    <property type="molecule type" value="Genomic_DNA"/>
</dbReference>
<dbReference type="Gene3D" id="3.30.450.20">
    <property type="entry name" value="PAS domain"/>
    <property type="match status" value="2"/>
</dbReference>
<evidence type="ECO:0000256" key="3">
    <source>
        <dbReference type="ARBA" id="ARBA00022692"/>
    </source>
</evidence>
<dbReference type="InterPro" id="IPR029151">
    <property type="entry name" value="Sensor-like_sf"/>
</dbReference>
<keyword evidence="2" id="KW-1003">Cell membrane</keyword>
<evidence type="ECO:0000259" key="7">
    <source>
        <dbReference type="Pfam" id="PF02743"/>
    </source>
</evidence>
<feature type="domain" description="Cache" evidence="7">
    <location>
        <begin position="60"/>
        <end position="223"/>
    </location>
</feature>
<feature type="transmembrane region" description="Helical" evidence="6">
    <location>
        <begin position="280"/>
        <end position="302"/>
    </location>
</feature>
<dbReference type="Pfam" id="PF02743">
    <property type="entry name" value="dCache_1"/>
    <property type="match status" value="1"/>
</dbReference>
<organism evidence="8 9">
    <name type="scientific">Campylobacter fetus subsp. testudinum</name>
    <dbReference type="NCBI Taxonomy" id="1507806"/>
    <lineage>
        <taxon>Bacteria</taxon>
        <taxon>Pseudomonadati</taxon>
        <taxon>Campylobacterota</taxon>
        <taxon>Epsilonproteobacteria</taxon>
        <taxon>Campylobacterales</taxon>
        <taxon>Campylobacteraceae</taxon>
        <taxon>Campylobacter</taxon>
    </lineage>
</organism>
<evidence type="ECO:0000256" key="6">
    <source>
        <dbReference type="SAM" id="Phobius"/>
    </source>
</evidence>
<evidence type="ECO:0000313" key="8">
    <source>
        <dbReference type="EMBL" id="OCR89964.1"/>
    </source>
</evidence>
<gene>
    <name evidence="8" type="ORF">CFT12S02225_09125</name>
</gene>
<accession>A0AAX0H8Q2</accession>
<evidence type="ECO:0000256" key="1">
    <source>
        <dbReference type="ARBA" id="ARBA00004651"/>
    </source>
</evidence>
<name>A0AAX0H8Q2_CAMFE</name>
<evidence type="ECO:0000256" key="2">
    <source>
        <dbReference type="ARBA" id="ARBA00022475"/>
    </source>
</evidence>
<keyword evidence="5 6" id="KW-0472">Membrane</keyword>
<proteinExistence type="predicted"/>
<dbReference type="Proteomes" id="UP000093100">
    <property type="component" value="Unassembled WGS sequence"/>
</dbReference>
<dbReference type="SUPFAM" id="SSF103190">
    <property type="entry name" value="Sensory domain-like"/>
    <property type="match status" value="1"/>
</dbReference>
<dbReference type="InterPro" id="IPR033479">
    <property type="entry name" value="dCache_1"/>
</dbReference>
<comment type="caution">
    <text evidence="8">The sequence shown here is derived from an EMBL/GenBank/DDBJ whole genome shotgun (WGS) entry which is preliminary data.</text>
</comment>
<keyword evidence="3 6" id="KW-0812">Transmembrane</keyword>
<reference evidence="8 9" key="1">
    <citation type="journal article" date="2016" name="Genome Biol. Evol.">
        <title>Comparative Genomics of Campylobacter fetus from Reptiles and Mammals Reveals Divergent Evolution in Host-Associated Lineages.</title>
        <authorList>
            <person name="Gilbert M.J."/>
            <person name="Miller W.G."/>
            <person name="Yee E."/>
            <person name="Zomer A.L."/>
            <person name="van der Graaf-van Bloois L."/>
            <person name="Fitzgerald C."/>
            <person name="Forbes K.J."/>
            <person name="Meric G."/>
            <person name="Sheppard S.K."/>
            <person name="Wagenaar J.A."/>
            <person name="Duim B."/>
        </authorList>
    </citation>
    <scope>NUCLEOTIDE SEQUENCE [LARGE SCALE GENOMIC DNA]</scope>
    <source>
        <strain evidence="8 9">12S02225-3</strain>
    </source>
</reference>
<dbReference type="GO" id="GO:0005886">
    <property type="term" value="C:plasma membrane"/>
    <property type="evidence" value="ECO:0007669"/>
    <property type="project" value="UniProtKB-SubCell"/>
</dbReference>
<keyword evidence="4 6" id="KW-1133">Transmembrane helix</keyword>
<evidence type="ECO:0000256" key="5">
    <source>
        <dbReference type="ARBA" id="ARBA00023136"/>
    </source>
</evidence>
<comment type="subcellular location">
    <subcellularLocation>
        <location evidence="1">Cell membrane</location>
        <topology evidence="1">Multi-pass membrane protein</topology>
    </subcellularLocation>
</comment>
<protein>
    <recommendedName>
        <fullName evidence="7">Cache domain-containing protein</fullName>
    </recommendedName>
</protein>
<dbReference type="RefSeq" id="WP_201029350.1">
    <property type="nucleotide sequence ID" value="NZ_LFLK01000028.1"/>
</dbReference>
<dbReference type="AlphaFoldDB" id="A0AAX0H8Q2"/>
<evidence type="ECO:0000256" key="4">
    <source>
        <dbReference type="ARBA" id="ARBA00022989"/>
    </source>
</evidence>